<dbReference type="EMBL" id="HBIZ01034981">
    <property type="protein sequence ID" value="CAE0769679.1"/>
    <property type="molecule type" value="Transcribed_RNA"/>
</dbReference>
<dbReference type="PANTHER" id="PTHR14248">
    <property type="entry name" value="CYCLIN Y, ISOFORM A"/>
    <property type="match status" value="1"/>
</dbReference>
<evidence type="ECO:0000259" key="1">
    <source>
        <dbReference type="Pfam" id="PF00134"/>
    </source>
</evidence>
<dbReference type="Gene3D" id="1.10.472.10">
    <property type="entry name" value="Cyclin-like"/>
    <property type="match status" value="1"/>
</dbReference>
<dbReference type="InterPro" id="IPR006671">
    <property type="entry name" value="Cyclin_N"/>
</dbReference>
<name>A0A6S9Y7L4_CHRCT</name>
<evidence type="ECO:0000313" key="2">
    <source>
        <dbReference type="EMBL" id="CAE0769679.1"/>
    </source>
</evidence>
<proteinExistence type="predicted"/>
<reference evidence="2" key="1">
    <citation type="submission" date="2021-01" db="EMBL/GenBank/DDBJ databases">
        <authorList>
            <person name="Corre E."/>
            <person name="Pelletier E."/>
            <person name="Niang G."/>
            <person name="Scheremetjew M."/>
            <person name="Finn R."/>
            <person name="Kale V."/>
            <person name="Holt S."/>
            <person name="Cochrane G."/>
            <person name="Meng A."/>
            <person name="Brown T."/>
            <person name="Cohen L."/>
        </authorList>
    </citation>
    <scope>NUCLEOTIDE SEQUENCE</scope>
    <source>
        <strain evidence="2">CCMP645</strain>
    </source>
</reference>
<dbReference type="SUPFAM" id="SSF47954">
    <property type="entry name" value="Cyclin-like"/>
    <property type="match status" value="1"/>
</dbReference>
<dbReference type="Pfam" id="PF00134">
    <property type="entry name" value="Cyclin_N"/>
    <property type="match status" value="1"/>
</dbReference>
<accession>A0A6S9Y7L4</accession>
<dbReference type="AlphaFoldDB" id="A0A6S9Y7L4"/>
<protein>
    <recommendedName>
        <fullName evidence="1">Cyclin N-terminal domain-containing protein</fullName>
    </recommendedName>
</protein>
<evidence type="ECO:0000313" key="3">
    <source>
        <dbReference type="EMBL" id="CAE0769680.1"/>
    </source>
</evidence>
<sequence>MDRYGMPSVEAIRFVKTTEEFLSLFKMLPLLPLFTGAGITTAEQLCLLTPTALDAIEAQHGASADSMEVDSTMRPPAIPAGQRKRLLRALALLQEAKAVAHSDAAVEVAQATAADVDRRQPNSTSSLYIESTIAHPDMAQICFCVSLLVHDLIVQAEYYRAQTNGNNGFGAGSAFAMIRPREIFALPGKRSRQEFESDQPEEREVPSEEDIRFAIYEIHKISHFSPGCLVVAMIYLERLRRSVGAELLGSTWQLLLLTAIIVAQKMWEDRPISRIDFTPLSPSLKPHQLGLIEREFLRMLDYHFTISAGVYTEWYFKLCELCERNEVRMKPLSQAEASKLEIRSHNFSNQIKSNIQGAMSGPVAVGYSSDAQSGGRVILG</sequence>
<feature type="domain" description="Cyclin N-terminal" evidence="1">
    <location>
        <begin position="214"/>
        <end position="303"/>
    </location>
</feature>
<gene>
    <name evidence="2" type="ORF">PCAR00345_LOCUS22291</name>
    <name evidence="3" type="ORF">PCAR00345_LOCUS22292</name>
</gene>
<dbReference type="EMBL" id="HBIZ01034982">
    <property type="protein sequence ID" value="CAE0769680.1"/>
    <property type="molecule type" value="Transcribed_RNA"/>
</dbReference>
<dbReference type="InterPro" id="IPR036915">
    <property type="entry name" value="Cyclin-like_sf"/>
</dbReference>
<organism evidence="2">
    <name type="scientific">Chrysotila carterae</name>
    <name type="common">Marine alga</name>
    <name type="synonym">Syracosphaera carterae</name>
    <dbReference type="NCBI Taxonomy" id="13221"/>
    <lineage>
        <taxon>Eukaryota</taxon>
        <taxon>Haptista</taxon>
        <taxon>Haptophyta</taxon>
        <taxon>Prymnesiophyceae</taxon>
        <taxon>Isochrysidales</taxon>
        <taxon>Isochrysidaceae</taxon>
        <taxon>Chrysotila</taxon>
    </lineage>
</organism>